<dbReference type="Proteomes" id="UP000184447">
    <property type="component" value="Unassembled WGS sequence"/>
</dbReference>
<dbReference type="OrthoDB" id="1644422at2"/>
<evidence type="ECO:0000313" key="1">
    <source>
        <dbReference type="EMBL" id="SHH20177.1"/>
    </source>
</evidence>
<reference evidence="1 2" key="1">
    <citation type="submission" date="2016-11" db="EMBL/GenBank/DDBJ databases">
        <authorList>
            <person name="Jaros S."/>
            <person name="Januszkiewicz K."/>
            <person name="Wedrychowicz H."/>
        </authorList>
    </citation>
    <scope>NUCLEOTIDE SEQUENCE [LARGE SCALE GENOMIC DNA]</scope>
    <source>
        <strain evidence="1 2">DSM 8605</strain>
    </source>
</reference>
<dbReference type="STRING" id="1121316.SAMN02745207_00423"/>
<accession>A0A1M5R165</accession>
<protein>
    <recommendedName>
        <fullName evidence="3">Nucleic-acid-binding protein containing Zn-ribbon domain</fullName>
    </recommendedName>
</protein>
<evidence type="ECO:0008006" key="3">
    <source>
        <dbReference type="Google" id="ProtNLM"/>
    </source>
</evidence>
<evidence type="ECO:0000313" key="2">
    <source>
        <dbReference type="Proteomes" id="UP000184447"/>
    </source>
</evidence>
<organism evidence="1 2">
    <name type="scientific">Clostridium grantii DSM 8605</name>
    <dbReference type="NCBI Taxonomy" id="1121316"/>
    <lineage>
        <taxon>Bacteria</taxon>
        <taxon>Bacillati</taxon>
        <taxon>Bacillota</taxon>
        <taxon>Clostridia</taxon>
        <taxon>Eubacteriales</taxon>
        <taxon>Clostridiaceae</taxon>
        <taxon>Clostridium</taxon>
    </lineage>
</organism>
<sequence>MRVCKNCESKMVEGYKMKINTTTLFADMTIAKKGFSEKPTVAVCPICGEISLYIEKIDKVK</sequence>
<dbReference type="RefSeq" id="WP_073336484.1">
    <property type="nucleotide sequence ID" value="NZ_FQXM01000002.1"/>
</dbReference>
<gene>
    <name evidence="1" type="ORF">SAMN02745207_00423</name>
</gene>
<dbReference type="AlphaFoldDB" id="A0A1M5R165"/>
<proteinExistence type="predicted"/>
<keyword evidence="2" id="KW-1185">Reference proteome</keyword>
<dbReference type="EMBL" id="FQXM01000002">
    <property type="protein sequence ID" value="SHH20177.1"/>
    <property type="molecule type" value="Genomic_DNA"/>
</dbReference>
<name>A0A1M5R165_9CLOT</name>